<keyword evidence="2" id="KW-0813">Transport</keyword>
<comment type="caution">
    <text evidence="17">The sequence shown here is derived from an EMBL/GenBank/DDBJ whole genome shotgun (WGS) entry which is preliminary data.</text>
</comment>
<dbReference type="InterPro" id="IPR003352">
    <property type="entry name" value="PTS_EIIC"/>
</dbReference>
<dbReference type="PROSITE" id="PS51104">
    <property type="entry name" value="PTS_EIIC_TYPE_2"/>
    <property type="match status" value="1"/>
</dbReference>
<evidence type="ECO:0000259" key="16">
    <source>
        <dbReference type="PROSITE" id="PS51104"/>
    </source>
</evidence>
<dbReference type="Gene3D" id="3.40.50.2300">
    <property type="match status" value="1"/>
</dbReference>
<evidence type="ECO:0000313" key="18">
    <source>
        <dbReference type="Proteomes" id="UP001519331"/>
    </source>
</evidence>
<keyword evidence="3" id="KW-1003">Cell membrane</keyword>
<dbReference type="InterPro" id="IPR013011">
    <property type="entry name" value="PTS_EIIB_2"/>
</dbReference>
<dbReference type="PANTHER" id="PTHR30505:SF0">
    <property type="entry name" value="FRUCTOSE-LIKE PTS SYSTEM EIIBC COMPONENT-RELATED"/>
    <property type="match status" value="1"/>
</dbReference>
<dbReference type="Pfam" id="PF02302">
    <property type="entry name" value="PTS_IIB"/>
    <property type="match status" value="1"/>
</dbReference>
<evidence type="ECO:0000256" key="1">
    <source>
        <dbReference type="ARBA" id="ARBA00004429"/>
    </source>
</evidence>
<evidence type="ECO:0000256" key="9">
    <source>
        <dbReference type="ARBA" id="ARBA00022777"/>
    </source>
</evidence>
<dbReference type="InterPro" id="IPR050864">
    <property type="entry name" value="Bacterial_PTS_Sugar_Transport"/>
</dbReference>
<evidence type="ECO:0000313" key="17">
    <source>
        <dbReference type="EMBL" id="MBP2317218.1"/>
    </source>
</evidence>
<evidence type="ECO:0000256" key="6">
    <source>
        <dbReference type="ARBA" id="ARBA00022679"/>
    </source>
</evidence>
<dbReference type="Proteomes" id="UP001519331">
    <property type="component" value="Unassembled WGS sequence"/>
</dbReference>
<keyword evidence="10 13" id="KW-1133">Transmembrane helix</keyword>
<dbReference type="PROSITE" id="PS51099">
    <property type="entry name" value="PTS_EIIB_TYPE_2"/>
    <property type="match status" value="1"/>
</dbReference>
<proteinExistence type="predicted"/>
<organism evidence="17 18">
    <name type="scientific">Nesterenkonia lacusekhoensis</name>
    <dbReference type="NCBI Taxonomy" id="150832"/>
    <lineage>
        <taxon>Bacteria</taxon>
        <taxon>Bacillati</taxon>
        <taxon>Actinomycetota</taxon>
        <taxon>Actinomycetes</taxon>
        <taxon>Micrococcales</taxon>
        <taxon>Micrococcaceae</taxon>
        <taxon>Nesterenkonia</taxon>
    </lineage>
</organism>
<dbReference type="PANTHER" id="PTHR30505">
    <property type="entry name" value="FRUCTOSE-LIKE PERMEASE"/>
    <property type="match status" value="1"/>
</dbReference>
<feature type="domain" description="PTS EIIA type-2" evidence="14">
    <location>
        <begin position="2"/>
        <end position="146"/>
    </location>
</feature>
<evidence type="ECO:0000259" key="14">
    <source>
        <dbReference type="PROSITE" id="PS51094"/>
    </source>
</evidence>
<dbReference type="NCBIfam" id="TIGR01427">
    <property type="entry name" value="PTS_IIC_fructo"/>
    <property type="match status" value="1"/>
</dbReference>
<keyword evidence="8 13" id="KW-0812">Transmembrane</keyword>
<dbReference type="EMBL" id="JAGINX010000001">
    <property type="protein sequence ID" value="MBP2317218.1"/>
    <property type="molecule type" value="Genomic_DNA"/>
</dbReference>
<feature type="transmembrane region" description="Helical" evidence="13">
    <location>
        <begin position="418"/>
        <end position="448"/>
    </location>
</feature>
<evidence type="ECO:0000256" key="13">
    <source>
        <dbReference type="SAM" id="Phobius"/>
    </source>
</evidence>
<evidence type="ECO:0000256" key="10">
    <source>
        <dbReference type="ARBA" id="ARBA00022989"/>
    </source>
</evidence>
<feature type="transmembrane region" description="Helical" evidence="13">
    <location>
        <begin position="609"/>
        <end position="627"/>
    </location>
</feature>
<evidence type="ECO:0000256" key="2">
    <source>
        <dbReference type="ARBA" id="ARBA00022448"/>
    </source>
</evidence>
<dbReference type="NCBIfam" id="TIGR00848">
    <property type="entry name" value="fruA"/>
    <property type="match status" value="1"/>
</dbReference>
<feature type="compositionally biased region" description="Low complexity" evidence="12">
    <location>
        <begin position="161"/>
        <end position="176"/>
    </location>
</feature>
<dbReference type="InterPro" id="IPR004715">
    <property type="entry name" value="PTS_IIA_fruc"/>
</dbReference>
<feature type="transmembrane region" description="Helical" evidence="13">
    <location>
        <begin position="320"/>
        <end position="345"/>
    </location>
</feature>
<evidence type="ECO:0000256" key="12">
    <source>
        <dbReference type="SAM" id="MobiDB-lite"/>
    </source>
</evidence>
<dbReference type="Pfam" id="PF02378">
    <property type="entry name" value="PTS_EIIC"/>
    <property type="match status" value="1"/>
</dbReference>
<dbReference type="Gene3D" id="3.40.930.10">
    <property type="entry name" value="Mannitol-specific EII, Chain A"/>
    <property type="match status" value="1"/>
</dbReference>
<gene>
    <name evidence="17" type="ORF">JOF45_000237</name>
</gene>
<evidence type="ECO:0000256" key="7">
    <source>
        <dbReference type="ARBA" id="ARBA00022683"/>
    </source>
</evidence>
<feature type="region of interest" description="Disordered" evidence="12">
    <location>
        <begin position="281"/>
        <end position="305"/>
    </location>
</feature>
<feature type="region of interest" description="Disordered" evidence="12">
    <location>
        <begin position="147"/>
        <end position="176"/>
    </location>
</feature>
<accession>A0ABS4SYL5</accession>
<feature type="transmembrane region" description="Helical" evidence="13">
    <location>
        <begin position="380"/>
        <end position="406"/>
    </location>
</feature>
<dbReference type="InterPro" id="IPR003353">
    <property type="entry name" value="PTS_IIB_fruc"/>
</dbReference>
<dbReference type="InterPro" id="IPR006327">
    <property type="entry name" value="PTS_IIC_fruc"/>
</dbReference>
<keyword evidence="11 13" id="KW-0472">Membrane</keyword>
<dbReference type="CDD" id="cd00211">
    <property type="entry name" value="PTS_IIA_fru"/>
    <property type="match status" value="1"/>
</dbReference>
<protein>
    <submittedName>
        <fullName evidence="17">PTS system fructose-specific IIC component</fullName>
    </submittedName>
</protein>
<keyword evidence="5" id="KW-0762">Sugar transport</keyword>
<reference evidence="17 18" key="1">
    <citation type="submission" date="2021-03" db="EMBL/GenBank/DDBJ databases">
        <title>Sequencing the genomes of 1000 actinobacteria strains.</title>
        <authorList>
            <person name="Klenk H.-P."/>
        </authorList>
    </citation>
    <scope>NUCLEOTIDE SEQUENCE [LARGE SCALE GENOMIC DNA]</scope>
    <source>
        <strain evidence="17 18">DSM 12544</strain>
    </source>
</reference>
<name>A0ABS4SYL5_9MICC</name>
<feature type="domain" description="PTS EIIC type-2" evidence="16">
    <location>
        <begin position="312"/>
        <end position="678"/>
    </location>
</feature>
<dbReference type="PROSITE" id="PS51094">
    <property type="entry name" value="PTS_EIIA_TYPE_2"/>
    <property type="match status" value="1"/>
</dbReference>
<dbReference type="Pfam" id="PF00359">
    <property type="entry name" value="PTS_EIIA_2"/>
    <property type="match status" value="1"/>
</dbReference>
<evidence type="ECO:0000259" key="15">
    <source>
        <dbReference type="PROSITE" id="PS51099"/>
    </source>
</evidence>
<feature type="domain" description="PTS EIIB type-2" evidence="15">
    <location>
        <begin position="185"/>
        <end position="280"/>
    </location>
</feature>
<evidence type="ECO:0000256" key="5">
    <source>
        <dbReference type="ARBA" id="ARBA00022597"/>
    </source>
</evidence>
<keyword evidence="18" id="KW-1185">Reference proteome</keyword>
<dbReference type="InterPro" id="IPR003501">
    <property type="entry name" value="PTS_EIIB_2/3"/>
</dbReference>
<dbReference type="InterPro" id="IPR016152">
    <property type="entry name" value="PTrfase/Anion_transptr"/>
</dbReference>
<feature type="transmembrane region" description="Helical" evidence="13">
    <location>
        <begin position="647"/>
        <end position="668"/>
    </location>
</feature>
<evidence type="ECO:0000256" key="8">
    <source>
        <dbReference type="ARBA" id="ARBA00022692"/>
    </source>
</evidence>
<comment type="subcellular location">
    <subcellularLocation>
        <location evidence="1">Cell inner membrane</location>
        <topology evidence="1">Multi-pass membrane protein</topology>
    </subcellularLocation>
</comment>
<dbReference type="InterPro" id="IPR013014">
    <property type="entry name" value="PTS_EIIC_2"/>
</dbReference>
<dbReference type="SUPFAM" id="SSF55804">
    <property type="entry name" value="Phoshotransferase/anion transport protein"/>
    <property type="match status" value="1"/>
</dbReference>
<feature type="transmembrane region" description="Helical" evidence="13">
    <location>
        <begin position="547"/>
        <end position="570"/>
    </location>
</feature>
<dbReference type="SUPFAM" id="SSF52794">
    <property type="entry name" value="PTS system IIB component-like"/>
    <property type="match status" value="1"/>
</dbReference>
<evidence type="ECO:0000256" key="11">
    <source>
        <dbReference type="ARBA" id="ARBA00023136"/>
    </source>
</evidence>
<feature type="transmembrane region" description="Helical" evidence="13">
    <location>
        <begin position="496"/>
        <end position="516"/>
    </location>
</feature>
<keyword evidence="7" id="KW-0598">Phosphotransferase system</keyword>
<keyword evidence="6" id="KW-0808">Transferase</keyword>
<evidence type="ECO:0000256" key="3">
    <source>
        <dbReference type="ARBA" id="ARBA00022475"/>
    </source>
</evidence>
<dbReference type="InterPro" id="IPR002178">
    <property type="entry name" value="PTS_EIIA_type-2_dom"/>
</dbReference>
<sequence>MTIITEDLVSLDTLKAETPREVIRAIAEQIAAAGRTDDAQALFDGAWAREESSATGMPGGFAIPHCRTSAVEQPTVAFARLATPVDFDSGDGDADLVFFIAVPDGADTDHLSILSTLATSLMRDEFVQRLRSTQDAGEVAAMIQEAADPSPAEEPNEAEQADASASGAAASADAASDAPAPARTVVAVTACPTGIAHTYMAADALKQAAQRLGVDLHVETQGSAGSSALDPQVISRAEAVIFAADVDVRQKDRFAGKPVVTSRVKRGIDEPEQMLQEALAAAEDPQAQTVSTESASAEAEEGSSSESFGRAVQRVLMTGVSYMIPFVAAGGLLMALGFLLGGYTIDGVAEEVALNSSLWNLPTADQLPDPFLGWGALGGYLGSVFFLIGSTAMSFLVPALAGYIAYGMADRPGIAPGFTAGAIAVTMDAGFIGGIAGGVLAGLVAAGFRRLSVPRWLAGLMPVVIIPLCASIAAGGLMLLVLGAPIASLTASLETWLASMTGSAAILLGIVLGLMMCVDLGGPVNKVAYSFAVAGVGAASTSSEAPLMIMATVMAAGMVPPLGLALATFLRGRLFTAAERENGKTAVLLGAAFISEGAIPFAAADPLRVLPAAMAGGATTGALSMAFGTTSMAPHGGVFVLFAIDPWAMFLVAVLAGAVVTALSVIALKQWTRPAAAQPGTETAATTQPVAS</sequence>
<keyword evidence="9" id="KW-0418">Kinase</keyword>
<evidence type="ECO:0000256" key="4">
    <source>
        <dbReference type="ARBA" id="ARBA00022553"/>
    </source>
</evidence>
<dbReference type="InterPro" id="IPR036095">
    <property type="entry name" value="PTS_EIIB-like_sf"/>
</dbReference>
<dbReference type="NCBIfam" id="TIGR00829">
    <property type="entry name" value="FRU"/>
    <property type="match status" value="1"/>
</dbReference>
<feature type="transmembrane region" description="Helical" evidence="13">
    <location>
        <begin position="460"/>
        <end position="484"/>
    </location>
</feature>
<dbReference type="CDD" id="cd05569">
    <property type="entry name" value="PTS_IIB_fructose"/>
    <property type="match status" value="1"/>
</dbReference>
<keyword evidence="4" id="KW-0597">Phosphoprotein</keyword>